<organism evidence="2">
    <name type="scientific">uncultured Nocardioidaceae bacterium</name>
    <dbReference type="NCBI Taxonomy" id="253824"/>
    <lineage>
        <taxon>Bacteria</taxon>
        <taxon>Bacillati</taxon>
        <taxon>Actinomycetota</taxon>
        <taxon>Actinomycetes</taxon>
        <taxon>Propionibacteriales</taxon>
        <taxon>Nocardioidaceae</taxon>
        <taxon>environmental samples</taxon>
    </lineage>
</organism>
<sequence>ECAPGDGHRDRVRHLGRGPAPGQPDGGLLPRRQRLRDVDVAGAPCPLGLR</sequence>
<feature type="non-terminal residue" evidence="2">
    <location>
        <position position="50"/>
    </location>
</feature>
<evidence type="ECO:0000313" key="2">
    <source>
        <dbReference type="EMBL" id="CAA9351875.1"/>
    </source>
</evidence>
<proteinExistence type="predicted"/>
<feature type="region of interest" description="Disordered" evidence="1">
    <location>
        <begin position="1"/>
        <end position="50"/>
    </location>
</feature>
<accession>A0A6J4M769</accession>
<name>A0A6J4M769_9ACTN</name>
<protein>
    <submittedName>
        <fullName evidence="2">Pup ligase PafA' paralog, possible component of postulated heterodimer PafA-PafA</fullName>
    </submittedName>
</protein>
<feature type="non-terminal residue" evidence="2">
    <location>
        <position position="1"/>
    </location>
</feature>
<evidence type="ECO:0000256" key="1">
    <source>
        <dbReference type="SAM" id="MobiDB-lite"/>
    </source>
</evidence>
<dbReference type="GO" id="GO:0016874">
    <property type="term" value="F:ligase activity"/>
    <property type="evidence" value="ECO:0007669"/>
    <property type="project" value="UniProtKB-KW"/>
</dbReference>
<gene>
    <name evidence="2" type="ORF">AVDCRST_MAG24-1848</name>
</gene>
<dbReference type="AlphaFoldDB" id="A0A6J4M769"/>
<reference evidence="2" key="1">
    <citation type="submission" date="2020-02" db="EMBL/GenBank/DDBJ databases">
        <authorList>
            <person name="Meier V. D."/>
        </authorList>
    </citation>
    <scope>NUCLEOTIDE SEQUENCE</scope>
    <source>
        <strain evidence="2">AVDCRST_MAG24</strain>
    </source>
</reference>
<dbReference type="EMBL" id="CADCUF010000265">
    <property type="protein sequence ID" value="CAA9351875.1"/>
    <property type="molecule type" value="Genomic_DNA"/>
</dbReference>
<keyword evidence="2" id="KW-0436">Ligase</keyword>